<evidence type="ECO:0000313" key="2">
    <source>
        <dbReference type="EMBL" id="MCQ4164597.1"/>
    </source>
</evidence>
<keyword evidence="1" id="KW-0812">Transmembrane</keyword>
<keyword evidence="1" id="KW-1133">Transmembrane helix</keyword>
<comment type="caution">
    <text evidence="2">The sequence shown here is derived from an EMBL/GenBank/DDBJ whole genome shotgun (WGS) entry which is preliminary data.</text>
</comment>
<keyword evidence="3" id="KW-1185">Reference proteome</keyword>
<evidence type="ECO:0000313" key="3">
    <source>
        <dbReference type="Proteomes" id="UP001165498"/>
    </source>
</evidence>
<feature type="transmembrane region" description="Helical" evidence="1">
    <location>
        <begin position="12"/>
        <end position="31"/>
    </location>
</feature>
<evidence type="ECO:0000256" key="1">
    <source>
        <dbReference type="SAM" id="Phobius"/>
    </source>
</evidence>
<feature type="transmembrane region" description="Helical" evidence="1">
    <location>
        <begin position="179"/>
        <end position="198"/>
    </location>
</feature>
<dbReference type="Pfam" id="PF14329">
    <property type="entry name" value="DUF4386"/>
    <property type="match status" value="1"/>
</dbReference>
<dbReference type="Proteomes" id="UP001165498">
    <property type="component" value="Unassembled WGS sequence"/>
</dbReference>
<feature type="transmembrane region" description="Helical" evidence="1">
    <location>
        <begin position="204"/>
        <end position="226"/>
    </location>
</feature>
<name>A0ABT1QQR1_9GAMM</name>
<feature type="transmembrane region" description="Helical" evidence="1">
    <location>
        <begin position="67"/>
        <end position="84"/>
    </location>
</feature>
<gene>
    <name evidence="2" type="ORF">NM961_07725</name>
</gene>
<dbReference type="InterPro" id="IPR025495">
    <property type="entry name" value="DUF4386"/>
</dbReference>
<keyword evidence="1" id="KW-0472">Membrane</keyword>
<organism evidence="2 3">
    <name type="scientific">Tahibacter harae</name>
    <dbReference type="NCBI Taxonomy" id="2963937"/>
    <lineage>
        <taxon>Bacteria</taxon>
        <taxon>Pseudomonadati</taxon>
        <taxon>Pseudomonadota</taxon>
        <taxon>Gammaproteobacteria</taxon>
        <taxon>Lysobacterales</taxon>
        <taxon>Rhodanobacteraceae</taxon>
        <taxon>Tahibacter</taxon>
    </lineage>
</organism>
<dbReference type="EMBL" id="JANFQO010000005">
    <property type="protein sequence ID" value="MCQ4164597.1"/>
    <property type="molecule type" value="Genomic_DNA"/>
</dbReference>
<reference evidence="2" key="1">
    <citation type="submission" date="2022-07" db="EMBL/GenBank/DDBJ databases">
        <title>Tahibacter sp., a new gammaproteobacterium isolated from the silt sample collected at pig farm.</title>
        <authorList>
            <person name="Chen H."/>
        </authorList>
    </citation>
    <scope>NUCLEOTIDE SEQUENCE</scope>
    <source>
        <strain evidence="2">P2K</strain>
    </source>
</reference>
<feature type="transmembrane region" description="Helical" evidence="1">
    <location>
        <begin position="91"/>
        <end position="111"/>
    </location>
</feature>
<proteinExistence type="predicted"/>
<sequence length="240" mass="25606">MTPHALDWSPQVYARIGGLLYLVIIAFGFFAEGYVNSQLIVAGDPAATANNIAAAPLLWRISLAGNLLVPVLAVGLLVVEYVLLKPVSRPLVLLAVFFNLVSLAVEAVSKINLLEMHALLSDPVYAQAFAAPQLQALARFALESHDIAWNIALLFFGFTCLVNGYLIFKSGYLPKAVGLLLQAAGLSYLVACTTALLLPALANALLPGILLPVLVGEASFCLWLLIKGVDVVQWKARAGQ</sequence>
<protein>
    <submittedName>
        <fullName evidence="2">DUF4386 domain-containing protein</fullName>
    </submittedName>
</protein>
<accession>A0ABT1QQR1</accession>
<feature type="transmembrane region" description="Helical" evidence="1">
    <location>
        <begin position="147"/>
        <end position="167"/>
    </location>
</feature>